<accession>A0AAE0NNT8</accession>
<keyword evidence="3" id="KW-1185">Reference proteome</keyword>
<dbReference type="EMBL" id="JAULSW010000004">
    <property type="protein sequence ID" value="KAK3384961.1"/>
    <property type="molecule type" value="Genomic_DNA"/>
</dbReference>
<dbReference type="Proteomes" id="UP001285441">
    <property type="component" value="Unassembled WGS sequence"/>
</dbReference>
<keyword evidence="1" id="KW-1133">Transmembrane helix</keyword>
<protein>
    <submittedName>
        <fullName evidence="2">Uncharacterized protein</fullName>
    </submittedName>
</protein>
<feature type="transmembrane region" description="Helical" evidence="1">
    <location>
        <begin position="66"/>
        <end position="86"/>
    </location>
</feature>
<gene>
    <name evidence="2" type="ORF">B0H63DRAFT_175230</name>
</gene>
<keyword evidence="1" id="KW-0472">Membrane</keyword>
<dbReference type="AlphaFoldDB" id="A0AAE0NNT8"/>
<reference evidence="2" key="1">
    <citation type="journal article" date="2023" name="Mol. Phylogenet. Evol.">
        <title>Genome-scale phylogeny and comparative genomics of the fungal order Sordariales.</title>
        <authorList>
            <person name="Hensen N."/>
            <person name="Bonometti L."/>
            <person name="Westerberg I."/>
            <person name="Brannstrom I.O."/>
            <person name="Guillou S."/>
            <person name="Cros-Aarteil S."/>
            <person name="Calhoun S."/>
            <person name="Haridas S."/>
            <person name="Kuo A."/>
            <person name="Mondo S."/>
            <person name="Pangilinan J."/>
            <person name="Riley R."/>
            <person name="LaButti K."/>
            <person name="Andreopoulos B."/>
            <person name="Lipzen A."/>
            <person name="Chen C."/>
            <person name="Yan M."/>
            <person name="Daum C."/>
            <person name="Ng V."/>
            <person name="Clum A."/>
            <person name="Steindorff A."/>
            <person name="Ohm R.A."/>
            <person name="Martin F."/>
            <person name="Silar P."/>
            <person name="Natvig D.O."/>
            <person name="Lalanne C."/>
            <person name="Gautier V."/>
            <person name="Ament-Velasquez S.L."/>
            <person name="Kruys A."/>
            <person name="Hutchinson M.I."/>
            <person name="Powell A.J."/>
            <person name="Barry K."/>
            <person name="Miller A.N."/>
            <person name="Grigoriev I.V."/>
            <person name="Debuchy R."/>
            <person name="Gladieux P."/>
            <person name="Hiltunen Thoren M."/>
            <person name="Johannesson H."/>
        </authorList>
    </citation>
    <scope>NUCLEOTIDE SEQUENCE</scope>
    <source>
        <strain evidence="2">CBS 232.78</strain>
    </source>
</reference>
<proteinExistence type="predicted"/>
<evidence type="ECO:0000256" key="1">
    <source>
        <dbReference type="SAM" id="Phobius"/>
    </source>
</evidence>
<feature type="transmembrane region" description="Helical" evidence="1">
    <location>
        <begin position="33"/>
        <end position="54"/>
    </location>
</feature>
<organism evidence="2 3">
    <name type="scientific">Podospora didyma</name>
    <dbReference type="NCBI Taxonomy" id="330526"/>
    <lineage>
        <taxon>Eukaryota</taxon>
        <taxon>Fungi</taxon>
        <taxon>Dikarya</taxon>
        <taxon>Ascomycota</taxon>
        <taxon>Pezizomycotina</taxon>
        <taxon>Sordariomycetes</taxon>
        <taxon>Sordariomycetidae</taxon>
        <taxon>Sordariales</taxon>
        <taxon>Podosporaceae</taxon>
        <taxon>Podospora</taxon>
    </lineage>
</organism>
<keyword evidence="1" id="KW-0812">Transmembrane</keyword>
<sequence length="122" mass="14038">MDQPDTGFELVKWLAVGREINKPTVRFKCCETFFLPFLLPFLFVFFFFLLLFILSCAMTRPKRTAPLIFIYFIYIYIFNGLAGGGGCGSGGLPVINVHVGRRVPTCLARFYTLNYLYQRNAR</sequence>
<evidence type="ECO:0000313" key="2">
    <source>
        <dbReference type="EMBL" id="KAK3384961.1"/>
    </source>
</evidence>
<comment type="caution">
    <text evidence="2">The sequence shown here is derived from an EMBL/GenBank/DDBJ whole genome shotgun (WGS) entry which is preliminary data.</text>
</comment>
<reference evidence="2" key="2">
    <citation type="submission" date="2023-06" db="EMBL/GenBank/DDBJ databases">
        <authorList>
            <consortium name="Lawrence Berkeley National Laboratory"/>
            <person name="Haridas S."/>
            <person name="Hensen N."/>
            <person name="Bonometti L."/>
            <person name="Westerberg I."/>
            <person name="Brannstrom I.O."/>
            <person name="Guillou S."/>
            <person name="Cros-Aarteil S."/>
            <person name="Calhoun S."/>
            <person name="Kuo A."/>
            <person name="Mondo S."/>
            <person name="Pangilinan J."/>
            <person name="Riley R."/>
            <person name="LaButti K."/>
            <person name="Andreopoulos B."/>
            <person name="Lipzen A."/>
            <person name="Chen C."/>
            <person name="Yanf M."/>
            <person name="Daum C."/>
            <person name="Ng V."/>
            <person name="Clum A."/>
            <person name="Steindorff A."/>
            <person name="Ohm R."/>
            <person name="Martin F."/>
            <person name="Silar P."/>
            <person name="Natvig D."/>
            <person name="Lalanne C."/>
            <person name="Gautier V."/>
            <person name="Ament-velasquez S.L."/>
            <person name="Kruys A."/>
            <person name="Hutchinson M.I."/>
            <person name="Powell A.J."/>
            <person name="Barry K."/>
            <person name="Miller A.N."/>
            <person name="Grigoriev I.V."/>
            <person name="Debuchy R."/>
            <person name="Gladieux P."/>
            <person name="Thoren M.H."/>
            <person name="Johannesson H."/>
        </authorList>
    </citation>
    <scope>NUCLEOTIDE SEQUENCE</scope>
    <source>
        <strain evidence="2">CBS 232.78</strain>
    </source>
</reference>
<name>A0AAE0NNT8_9PEZI</name>
<evidence type="ECO:0000313" key="3">
    <source>
        <dbReference type="Proteomes" id="UP001285441"/>
    </source>
</evidence>